<name>A0AAN8XQT2_HALRR</name>
<dbReference type="EMBL" id="JAXCGZ010000403">
    <property type="protein sequence ID" value="KAK7086043.1"/>
    <property type="molecule type" value="Genomic_DNA"/>
</dbReference>
<feature type="non-terminal residue" evidence="3">
    <location>
        <position position="223"/>
    </location>
</feature>
<keyword evidence="4" id="KW-1185">Reference proteome</keyword>
<dbReference type="AlphaFoldDB" id="A0AAN8XQT2"/>
<feature type="compositionally biased region" description="Polar residues" evidence="1">
    <location>
        <begin position="94"/>
        <end position="103"/>
    </location>
</feature>
<feature type="region of interest" description="Disordered" evidence="1">
    <location>
        <begin position="77"/>
        <end position="111"/>
    </location>
</feature>
<accession>A0AAN8XQT2</accession>
<dbReference type="Proteomes" id="UP001381693">
    <property type="component" value="Unassembled WGS sequence"/>
</dbReference>
<keyword evidence="2" id="KW-0732">Signal</keyword>
<feature type="chain" id="PRO_5042879523" evidence="2">
    <location>
        <begin position="32"/>
        <end position="223"/>
    </location>
</feature>
<evidence type="ECO:0000256" key="1">
    <source>
        <dbReference type="SAM" id="MobiDB-lite"/>
    </source>
</evidence>
<feature type="signal peptide" evidence="2">
    <location>
        <begin position="1"/>
        <end position="31"/>
    </location>
</feature>
<reference evidence="3 4" key="1">
    <citation type="submission" date="2023-11" db="EMBL/GenBank/DDBJ databases">
        <title>Halocaridina rubra genome assembly.</title>
        <authorList>
            <person name="Smith C."/>
        </authorList>
    </citation>
    <scope>NUCLEOTIDE SEQUENCE [LARGE SCALE GENOMIC DNA]</scope>
    <source>
        <strain evidence="3">EP-1</strain>
        <tissue evidence="3">Whole</tissue>
    </source>
</reference>
<evidence type="ECO:0000313" key="4">
    <source>
        <dbReference type="Proteomes" id="UP001381693"/>
    </source>
</evidence>
<organism evidence="3 4">
    <name type="scientific">Halocaridina rubra</name>
    <name type="common">Hawaiian red shrimp</name>
    <dbReference type="NCBI Taxonomy" id="373956"/>
    <lineage>
        <taxon>Eukaryota</taxon>
        <taxon>Metazoa</taxon>
        <taxon>Ecdysozoa</taxon>
        <taxon>Arthropoda</taxon>
        <taxon>Crustacea</taxon>
        <taxon>Multicrustacea</taxon>
        <taxon>Malacostraca</taxon>
        <taxon>Eumalacostraca</taxon>
        <taxon>Eucarida</taxon>
        <taxon>Decapoda</taxon>
        <taxon>Pleocyemata</taxon>
        <taxon>Caridea</taxon>
        <taxon>Atyoidea</taxon>
        <taxon>Atyidae</taxon>
        <taxon>Halocaridina</taxon>
    </lineage>
</organism>
<evidence type="ECO:0000313" key="3">
    <source>
        <dbReference type="EMBL" id="KAK7086043.1"/>
    </source>
</evidence>
<protein>
    <submittedName>
        <fullName evidence="3">Uncharacterized protein</fullName>
    </submittedName>
</protein>
<sequence length="223" mass="24666">MGISQNDCGFQAMVFVWKATVVLCLLYTAEGEGPPVKDVIKGTAVPTAEALMGTVVMPVFPSSFPLEEFTDYGVHSQFMPSAPSRPRPDYSESRLGQSYNNQNDKSRIDSGSIMAGSVPVNTYHNPTTGLAQYQNSPHRRTDLLFRDSNPTWGSSWGNGGVGEGVLRSKSDYSSGNSHGNLRRPSIDRFDIYGYSDFAFNYEDREEKPEDGTLQAALYTLWEH</sequence>
<comment type="caution">
    <text evidence="3">The sequence shown here is derived from an EMBL/GenBank/DDBJ whole genome shotgun (WGS) entry which is preliminary data.</text>
</comment>
<evidence type="ECO:0000256" key="2">
    <source>
        <dbReference type="SAM" id="SignalP"/>
    </source>
</evidence>
<gene>
    <name evidence="3" type="ORF">SK128_011635</name>
</gene>
<proteinExistence type="predicted"/>